<dbReference type="InterPro" id="IPR023196">
    <property type="entry name" value="Phosducin_N_dom_sf"/>
</dbReference>
<name>A0ABR3P8J0_9PEZI</name>
<organism evidence="4 5">
    <name type="scientific">Neodothiora populina</name>
    <dbReference type="NCBI Taxonomy" id="2781224"/>
    <lineage>
        <taxon>Eukaryota</taxon>
        <taxon>Fungi</taxon>
        <taxon>Dikarya</taxon>
        <taxon>Ascomycota</taxon>
        <taxon>Pezizomycotina</taxon>
        <taxon>Dothideomycetes</taxon>
        <taxon>Dothideomycetidae</taxon>
        <taxon>Dothideales</taxon>
        <taxon>Dothioraceae</taxon>
        <taxon>Neodothiora</taxon>
    </lineage>
</organism>
<feature type="region of interest" description="Disordered" evidence="2">
    <location>
        <begin position="1"/>
        <end position="78"/>
    </location>
</feature>
<protein>
    <recommendedName>
        <fullName evidence="3">Phosducin domain-containing protein</fullName>
    </recommendedName>
</protein>
<dbReference type="Pfam" id="PF02114">
    <property type="entry name" value="Phosducin"/>
    <property type="match status" value="1"/>
</dbReference>
<evidence type="ECO:0000259" key="3">
    <source>
        <dbReference type="Pfam" id="PF02114"/>
    </source>
</evidence>
<dbReference type="Proteomes" id="UP001562354">
    <property type="component" value="Unassembled WGS sequence"/>
</dbReference>
<reference evidence="4 5" key="1">
    <citation type="submission" date="2024-07" db="EMBL/GenBank/DDBJ databases">
        <title>Draft sequence of the Neodothiora populina.</title>
        <authorList>
            <person name="Drown D.D."/>
            <person name="Schuette U.S."/>
            <person name="Buechlein A.B."/>
            <person name="Rusch D.R."/>
            <person name="Winton L.W."/>
            <person name="Adams G.A."/>
        </authorList>
    </citation>
    <scope>NUCLEOTIDE SEQUENCE [LARGE SCALE GENOMIC DNA]</scope>
    <source>
        <strain evidence="4 5">CPC 39397</strain>
    </source>
</reference>
<dbReference type="Gene3D" id="3.40.30.10">
    <property type="entry name" value="Glutaredoxin"/>
    <property type="match status" value="1"/>
</dbReference>
<evidence type="ECO:0000313" key="4">
    <source>
        <dbReference type="EMBL" id="KAL1302390.1"/>
    </source>
</evidence>
<feature type="domain" description="Phosducin" evidence="3">
    <location>
        <begin position="73"/>
        <end position="290"/>
    </location>
</feature>
<evidence type="ECO:0000256" key="2">
    <source>
        <dbReference type="SAM" id="MobiDB-lite"/>
    </source>
</evidence>
<dbReference type="InterPro" id="IPR051499">
    <property type="entry name" value="Phosducin-like_reg"/>
</dbReference>
<dbReference type="GeneID" id="95976493"/>
<dbReference type="InterPro" id="IPR036249">
    <property type="entry name" value="Thioredoxin-like_sf"/>
</dbReference>
<comment type="similarity">
    <text evidence="1">Belongs to the phosducin family.</text>
</comment>
<dbReference type="EMBL" id="JBFMKM010000012">
    <property type="protein sequence ID" value="KAL1302390.1"/>
    <property type="molecule type" value="Genomic_DNA"/>
</dbReference>
<proteinExistence type="inferred from homology"/>
<feature type="compositionally biased region" description="Polar residues" evidence="2">
    <location>
        <begin position="47"/>
        <end position="76"/>
    </location>
</feature>
<dbReference type="InterPro" id="IPR024253">
    <property type="entry name" value="Phosducin_thioredoxin-like_dom"/>
</dbReference>
<sequence length="307" mass="34151">MASSAAQDEYDDLMARNRAARTHHPEDAGGSDNDSVSLSEEDEASRQETAYPSAPTHNYSRSRSYLPNQRSYNNTGPKGVIADAQAFREAQSAHRASMSASRASSDVNTLVQPYVENLSLNDSAYEGEVALKEIKEEEYDKLRGEADEDLEEDEDDFMMQWRLSRLQELRGKSVIASNAAAERFGMSKSAKLIYEGLTAVDGEGFLEVVDGSPREVTVLVFVWDDRSEVSSMVEDCIRQLARKHKTTRFIKLHYQDAEMEPAGVPAVLAYKGGDKFAGLIPVVEEIPDDANLSPETLESVFQRHQML</sequence>
<gene>
    <name evidence="4" type="ORF">AAFC00_002791</name>
</gene>
<dbReference type="PANTHER" id="PTHR46052:SF1">
    <property type="entry name" value="PHOSDUCIN-LIKE PROTEIN"/>
    <property type="match status" value="1"/>
</dbReference>
<dbReference type="SUPFAM" id="SSF52833">
    <property type="entry name" value="Thioredoxin-like"/>
    <property type="match status" value="1"/>
</dbReference>
<accession>A0ABR3P8J0</accession>
<evidence type="ECO:0000313" key="5">
    <source>
        <dbReference type="Proteomes" id="UP001562354"/>
    </source>
</evidence>
<evidence type="ECO:0000256" key="1">
    <source>
        <dbReference type="ARBA" id="ARBA00009686"/>
    </source>
</evidence>
<comment type="caution">
    <text evidence="4">The sequence shown here is derived from an EMBL/GenBank/DDBJ whole genome shotgun (WGS) entry which is preliminary data.</text>
</comment>
<dbReference type="PANTHER" id="PTHR46052">
    <property type="entry name" value="PHOSDUCIN-LIKE PROTEIN"/>
    <property type="match status" value="1"/>
</dbReference>
<dbReference type="Gene3D" id="1.10.168.10">
    <property type="entry name" value="Phosducin, domain 2"/>
    <property type="match status" value="1"/>
</dbReference>
<keyword evidence="5" id="KW-1185">Reference proteome</keyword>
<dbReference type="RefSeq" id="XP_069198666.1">
    <property type="nucleotide sequence ID" value="XM_069342160.1"/>
</dbReference>